<protein>
    <submittedName>
        <fullName evidence="2">Uncharacterized protein</fullName>
    </submittedName>
</protein>
<dbReference type="AlphaFoldDB" id="A0A6H9THS1"/>
<feature type="region of interest" description="Disordered" evidence="1">
    <location>
        <begin position="24"/>
        <end position="61"/>
    </location>
</feature>
<accession>A0A6H9THS1</accession>
<evidence type="ECO:0000256" key="1">
    <source>
        <dbReference type="SAM" id="MobiDB-lite"/>
    </source>
</evidence>
<reference evidence="2 4" key="1">
    <citation type="submission" date="2019-09" db="EMBL/GenBank/DDBJ databases">
        <title>Draft genome sequences of 48 bacterial type strains from the CCUG.</title>
        <authorList>
            <person name="Tunovic T."/>
            <person name="Pineiro-Iglesias B."/>
            <person name="Unosson C."/>
            <person name="Inganas E."/>
            <person name="Ohlen M."/>
            <person name="Cardew S."/>
            <person name="Jensie-Markopoulos S."/>
            <person name="Salva-Serra F."/>
            <person name="Jaen-Luchoro D."/>
            <person name="Karlsson R."/>
            <person name="Svensson-Stadler L."/>
            <person name="Chun J."/>
            <person name="Moore E."/>
        </authorList>
    </citation>
    <scope>NUCLEOTIDE SEQUENCE [LARGE SCALE GENOMIC DNA]</scope>
    <source>
        <strain evidence="2 4">CCUG 54555</strain>
    </source>
</reference>
<feature type="compositionally biased region" description="Polar residues" evidence="1">
    <location>
        <begin position="30"/>
        <end position="49"/>
    </location>
</feature>
<evidence type="ECO:0000313" key="3">
    <source>
        <dbReference type="EMBL" id="VWB19805.1"/>
    </source>
</evidence>
<reference evidence="3 5" key="2">
    <citation type="submission" date="2019-09" db="EMBL/GenBank/DDBJ databases">
        <authorList>
            <person name="Depoorter E."/>
        </authorList>
    </citation>
    <scope>NUCLEOTIDE SEQUENCE [LARGE SCALE GENOMIC DNA]</scope>
    <source>
        <strain evidence="3">LMG 24064</strain>
    </source>
</reference>
<dbReference type="EMBL" id="VZOJ01000002">
    <property type="protein sequence ID" value="KAB0644547.1"/>
    <property type="molecule type" value="Genomic_DNA"/>
</dbReference>
<dbReference type="Proteomes" id="UP000494222">
    <property type="component" value="Unassembled WGS sequence"/>
</dbReference>
<organism evidence="2 4">
    <name type="scientific">Burkholderia latens</name>
    <dbReference type="NCBI Taxonomy" id="488446"/>
    <lineage>
        <taxon>Bacteria</taxon>
        <taxon>Pseudomonadati</taxon>
        <taxon>Pseudomonadota</taxon>
        <taxon>Betaproteobacteria</taxon>
        <taxon>Burkholderiales</taxon>
        <taxon>Burkholderiaceae</taxon>
        <taxon>Burkholderia</taxon>
        <taxon>Burkholderia cepacia complex</taxon>
    </lineage>
</organism>
<sequence length="61" mass="6322">MSELVQIAPGVVFSSDVLGADWVRKHQSGAEGTQSTNQQSSAAKESNQAGRPGIPGQLSLL</sequence>
<dbReference type="OrthoDB" id="9032123at2"/>
<evidence type="ECO:0000313" key="2">
    <source>
        <dbReference type="EMBL" id="KAB0644547.1"/>
    </source>
</evidence>
<name>A0A6H9THS1_9BURK</name>
<keyword evidence="4" id="KW-1185">Reference proteome</keyword>
<gene>
    <name evidence="3" type="ORF">BLA24064_00759</name>
    <name evidence="2" type="ORF">F7R21_01735</name>
</gene>
<proteinExistence type="predicted"/>
<dbReference type="Proteomes" id="UP000430232">
    <property type="component" value="Unassembled WGS sequence"/>
</dbReference>
<dbReference type="EMBL" id="CABVPL010000004">
    <property type="protein sequence ID" value="VWB19805.1"/>
    <property type="molecule type" value="Genomic_DNA"/>
</dbReference>
<evidence type="ECO:0000313" key="5">
    <source>
        <dbReference type="Proteomes" id="UP000494222"/>
    </source>
</evidence>
<evidence type="ECO:0000313" key="4">
    <source>
        <dbReference type="Proteomes" id="UP000430232"/>
    </source>
</evidence>